<dbReference type="InterPro" id="IPR015943">
    <property type="entry name" value="WD40/YVTN_repeat-like_dom_sf"/>
</dbReference>
<dbReference type="EMBL" id="JBHMAF010000086">
    <property type="protein sequence ID" value="MFB9759682.1"/>
    <property type="molecule type" value="Genomic_DNA"/>
</dbReference>
<organism evidence="3 4">
    <name type="scientific">Ectobacillus funiculus</name>
    <dbReference type="NCBI Taxonomy" id="137993"/>
    <lineage>
        <taxon>Bacteria</taxon>
        <taxon>Bacillati</taxon>
        <taxon>Bacillota</taxon>
        <taxon>Bacilli</taxon>
        <taxon>Bacillales</taxon>
        <taxon>Bacillaceae</taxon>
        <taxon>Ectobacillus</taxon>
    </lineage>
</organism>
<evidence type="ECO:0000313" key="3">
    <source>
        <dbReference type="EMBL" id="MFB9759682.1"/>
    </source>
</evidence>
<dbReference type="Pfam" id="PF10282">
    <property type="entry name" value="Lactonase"/>
    <property type="match status" value="1"/>
</dbReference>
<evidence type="ECO:0000256" key="1">
    <source>
        <dbReference type="ARBA" id="ARBA00005564"/>
    </source>
</evidence>
<evidence type="ECO:0000256" key="2">
    <source>
        <dbReference type="SAM" id="MobiDB-lite"/>
    </source>
</evidence>
<sequence>MTSNKQFVGYIGTYTKEGSKGIYKFTLDTEARTMSQVELAATLDNPTYVTISQDNQYLYSVVKDGDLGGAAVYSINSEANTLEFVNKQLLEGASPCHISVDSNNSQIVTANYHKGTIELYASSEGGALNPASSIAEHHGSGPNAARQEKPHAHYSGFTPDEKYIVAIDLGIDKLITYAVKEGALSEVHALSVKPGSGPRHLAFHPNGKYAYIMTELSSEVIALAYNAEDGSFTELQYISTIPADFTENNQGSAIQLSADGRFVYAANRGHNSIAIFSVNQDSGELTFVERTHTEGNWPRDFRIDPTGAFLVASNEESGNLVLFARNEQTGTLQLLQSDVRVPKPVCVAFLHTV</sequence>
<dbReference type="PANTHER" id="PTHR30344">
    <property type="entry name" value="6-PHOSPHOGLUCONOLACTONASE-RELATED"/>
    <property type="match status" value="1"/>
</dbReference>
<dbReference type="SUPFAM" id="SSF51004">
    <property type="entry name" value="C-terminal (heme d1) domain of cytochrome cd1-nitrite reductase"/>
    <property type="match status" value="1"/>
</dbReference>
<protein>
    <submittedName>
        <fullName evidence="3">Lactonase family protein</fullName>
        <ecNumber evidence="3">3.1.1.-</ecNumber>
    </submittedName>
</protein>
<reference evidence="3 4" key="1">
    <citation type="submission" date="2024-09" db="EMBL/GenBank/DDBJ databases">
        <authorList>
            <person name="Sun Q."/>
            <person name="Mori K."/>
        </authorList>
    </citation>
    <scope>NUCLEOTIDE SEQUENCE [LARGE SCALE GENOMIC DNA]</scope>
    <source>
        <strain evidence="3 4">JCM 11201</strain>
    </source>
</reference>
<accession>A0ABV5WH19</accession>
<proteinExistence type="inferred from homology"/>
<dbReference type="Proteomes" id="UP001589609">
    <property type="component" value="Unassembled WGS sequence"/>
</dbReference>
<evidence type="ECO:0000313" key="4">
    <source>
        <dbReference type="Proteomes" id="UP001589609"/>
    </source>
</evidence>
<dbReference type="PANTHER" id="PTHR30344:SF1">
    <property type="entry name" value="6-PHOSPHOGLUCONOLACTONASE"/>
    <property type="match status" value="1"/>
</dbReference>
<keyword evidence="3" id="KW-0378">Hydrolase</keyword>
<dbReference type="RefSeq" id="WP_129728049.1">
    <property type="nucleotide sequence ID" value="NZ_JBHMAF010000086.1"/>
</dbReference>
<dbReference type="EC" id="3.1.1.-" evidence="3"/>
<feature type="region of interest" description="Disordered" evidence="2">
    <location>
        <begin position="130"/>
        <end position="152"/>
    </location>
</feature>
<comment type="similarity">
    <text evidence="1">Belongs to the cycloisomerase 2 family.</text>
</comment>
<dbReference type="InterPro" id="IPR050282">
    <property type="entry name" value="Cycloisomerase_2"/>
</dbReference>
<comment type="caution">
    <text evidence="3">The sequence shown here is derived from an EMBL/GenBank/DDBJ whole genome shotgun (WGS) entry which is preliminary data.</text>
</comment>
<dbReference type="Gene3D" id="2.130.10.10">
    <property type="entry name" value="YVTN repeat-like/Quinoprotein amine dehydrogenase"/>
    <property type="match status" value="1"/>
</dbReference>
<name>A0ABV5WH19_9BACI</name>
<dbReference type="InterPro" id="IPR011048">
    <property type="entry name" value="Haem_d1_sf"/>
</dbReference>
<dbReference type="GO" id="GO:0016787">
    <property type="term" value="F:hydrolase activity"/>
    <property type="evidence" value="ECO:0007669"/>
    <property type="project" value="UniProtKB-KW"/>
</dbReference>
<gene>
    <name evidence="3" type="ORF">ACFFMS_14825</name>
</gene>
<keyword evidence="4" id="KW-1185">Reference proteome</keyword>
<dbReference type="InterPro" id="IPR019405">
    <property type="entry name" value="Lactonase_7-beta_prop"/>
</dbReference>